<evidence type="ECO:0000256" key="5">
    <source>
        <dbReference type="ARBA" id="ARBA00023002"/>
    </source>
</evidence>
<evidence type="ECO:0000256" key="1">
    <source>
        <dbReference type="ARBA" id="ARBA00001961"/>
    </source>
</evidence>
<dbReference type="PANTHER" id="PTHR24014">
    <property type="entry name" value="2-OXOGLUTARATE AND IRON-DEPENDENT OXYGENASE DOMAIN-CONTAINING PROTEIN 2"/>
    <property type="match status" value="1"/>
</dbReference>
<evidence type="ECO:0000256" key="4">
    <source>
        <dbReference type="ARBA" id="ARBA00022964"/>
    </source>
</evidence>
<dbReference type="InterPro" id="IPR005123">
    <property type="entry name" value="Oxoglu/Fe-dep_dioxygenase_dom"/>
</dbReference>
<dbReference type="GO" id="GO:0031418">
    <property type="term" value="F:L-ascorbic acid binding"/>
    <property type="evidence" value="ECO:0007669"/>
    <property type="project" value="UniProtKB-KW"/>
</dbReference>
<dbReference type="PROSITE" id="PS51471">
    <property type="entry name" value="FE2OG_OXY"/>
    <property type="match status" value="1"/>
</dbReference>
<dbReference type="PANTHER" id="PTHR24014:SF4">
    <property type="entry name" value="2-OXOGLUTARATE AND IRON-DEPENDENT OXYGENASE DOMAIN-CONTAINING PROTEIN 2"/>
    <property type="match status" value="1"/>
</dbReference>
<dbReference type="AlphaFoldDB" id="A0A0B6ZL00"/>
<dbReference type="SMART" id="SM00702">
    <property type="entry name" value="P4Hc"/>
    <property type="match status" value="1"/>
</dbReference>
<evidence type="ECO:0000256" key="3">
    <source>
        <dbReference type="ARBA" id="ARBA00022896"/>
    </source>
</evidence>
<comment type="cofactor">
    <cofactor evidence="1">
        <name>L-ascorbate</name>
        <dbReference type="ChEBI" id="CHEBI:38290"/>
    </cofactor>
</comment>
<keyword evidence="5" id="KW-0560">Oxidoreductase</keyword>
<accession>A0A0B6ZL00</accession>
<feature type="domain" description="Fe2OG dioxygenase" evidence="7">
    <location>
        <begin position="214"/>
        <end position="310"/>
    </location>
</feature>
<evidence type="ECO:0000313" key="9">
    <source>
        <dbReference type="EMBL" id="CEK69203.1"/>
    </source>
</evidence>
<keyword evidence="6" id="KW-0408">Iron</keyword>
<dbReference type="GO" id="GO:0005506">
    <property type="term" value="F:iron ion binding"/>
    <property type="evidence" value="ECO:0007669"/>
    <property type="project" value="InterPro"/>
</dbReference>
<gene>
    <name evidence="9" type="primary">ORF69334</name>
    <name evidence="8" type="synonym">ORF69330</name>
</gene>
<keyword evidence="4" id="KW-0223">Dioxygenase</keyword>
<organism evidence="9">
    <name type="scientific">Arion vulgaris</name>
    <dbReference type="NCBI Taxonomy" id="1028688"/>
    <lineage>
        <taxon>Eukaryota</taxon>
        <taxon>Metazoa</taxon>
        <taxon>Spiralia</taxon>
        <taxon>Lophotrochozoa</taxon>
        <taxon>Mollusca</taxon>
        <taxon>Gastropoda</taxon>
        <taxon>Heterobranchia</taxon>
        <taxon>Euthyneura</taxon>
        <taxon>Panpulmonata</taxon>
        <taxon>Eupulmonata</taxon>
        <taxon>Stylommatophora</taxon>
        <taxon>Helicina</taxon>
        <taxon>Arionoidea</taxon>
        <taxon>Arionidae</taxon>
        <taxon>Arion</taxon>
    </lineage>
</organism>
<evidence type="ECO:0000256" key="2">
    <source>
        <dbReference type="ARBA" id="ARBA00022723"/>
    </source>
</evidence>
<dbReference type="EMBL" id="HACG01022338">
    <property type="protein sequence ID" value="CEK69203.1"/>
    <property type="molecule type" value="Transcribed_RNA"/>
</dbReference>
<name>A0A0B6ZL00_9EUPU</name>
<dbReference type="EMBL" id="HACG01022337">
    <property type="protein sequence ID" value="CEK69202.1"/>
    <property type="molecule type" value="Transcribed_RNA"/>
</dbReference>
<reference evidence="9" key="1">
    <citation type="submission" date="2014-12" db="EMBL/GenBank/DDBJ databases">
        <title>Insight into the proteome of Arion vulgaris.</title>
        <authorList>
            <person name="Aradska J."/>
            <person name="Bulat T."/>
            <person name="Smidak R."/>
            <person name="Sarate P."/>
            <person name="Gangsoo J."/>
            <person name="Sialana F."/>
            <person name="Bilban M."/>
            <person name="Lubec G."/>
        </authorList>
    </citation>
    <scope>NUCLEOTIDE SEQUENCE</scope>
    <source>
        <tissue evidence="9">Skin</tissue>
    </source>
</reference>
<protein>
    <recommendedName>
        <fullName evidence="7">Fe2OG dioxygenase domain-containing protein</fullName>
    </recommendedName>
</protein>
<evidence type="ECO:0000259" key="7">
    <source>
        <dbReference type="PROSITE" id="PS51471"/>
    </source>
</evidence>
<proteinExistence type="predicted"/>
<evidence type="ECO:0000256" key="6">
    <source>
        <dbReference type="ARBA" id="ARBA00023004"/>
    </source>
</evidence>
<dbReference type="Gene3D" id="2.60.120.620">
    <property type="entry name" value="q2cbj1_9rhob like domain"/>
    <property type="match status" value="1"/>
</dbReference>
<dbReference type="GO" id="GO:0051213">
    <property type="term" value="F:dioxygenase activity"/>
    <property type="evidence" value="ECO:0007669"/>
    <property type="project" value="UniProtKB-KW"/>
</dbReference>
<keyword evidence="2" id="KW-0479">Metal-binding</keyword>
<dbReference type="Pfam" id="PF25238">
    <property type="entry name" value="OGFOD2-like"/>
    <property type="match status" value="1"/>
</dbReference>
<keyword evidence="3" id="KW-0847">Vitamin C</keyword>
<dbReference type="GO" id="GO:0016705">
    <property type="term" value="F:oxidoreductase activity, acting on paired donors, with incorporation or reduction of molecular oxygen"/>
    <property type="evidence" value="ECO:0007669"/>
    <property type="project" value="InterPro"/>
</dbReference>
<evidence type="ECO:0000313" key="8">
    <source>
        <dbReference type="EMBL" id="CEK69202.1"/>
    </source>
</evidence>
<sequence length="350" mass="40312">MQKMQQTPLQEYICACFLKRNIFVKKYKTHVTFENEKQFQQEYRQHLRMKGCTTDKQYSDVLSEVKKETERRRSFHSLSLTNYQHFQSKYEKLHPEIWKLIPSFLDPRFVTITKDAQQMSGDSLLLSLVQNGGYIAESAVYRLPVFTKEFCQQLVEEIKHFDKFPGKKSQPNTMNSYGVSLDEMGLSDHLITPLITEWLQTLTRGLFHKWGGGTIDSFKAFIVRYDETGDKDLSLHYDNAEVTINIGLNSDYEGGDLQFGGIWGEEDTTQNMIVMSHEIGHGILHCARQLHSALPITSGQRYNLVIWMRSSSIRNHMCPMCGETPSLVAVPFAGEGFIVPSTPHWLCSYL</sequence>
<dbReference type="InterPro" id="IPR006620">
    <property type="entry name" value="Pro_4_hyd_alph"/>
</dbReference>